<sequence length="188" mass="20180">MIKLIKIILPVLLLFLAVAHGQKTTSGSVTLNFGVQRAFTQEQMKPSIMDIVTLLANKAPTAPSSSCRTLGGQTCLIPFEYRGTTYNSCTNVDNGGVDWCATSKDSTGHAYNKDIQHISENNNTVAKAFPWINMDALPSIDLQSLNLAQSEAQDEMSSCSSTKSILSEVDSSNILIVLLSYTSGSTPG</sequence>
<gene>
    <name evidence="3" type="ORF">LSAA_4045</name>
</gene>
<evidence type="ECO:0000313" key="4">
    <source>
        <dbReference type="Proteomes" id="UP000675881"/>
    </source>
</evidence>
<dbReference type="InterPro" id="IPR000562">
    <property type="entry name" value="FN_type2_dom"/>
</dbReference>
<reference evidence="3" key="1">
    <citation type="submission" date="2021-02" db="EMBL/GenBank/DDBJ databases">
        <authorList>
            <person name="Bekaert M."/>
        </authorList>
    </citation>
    <scope>NUCLEOTIDE SEQUENCE</scope>
    <source>
        <strain evidence="3">IoA-00</strain>
    </source>
</reference>
<dbReference type="SMART" id="SM00059">
    <property type="entry name" value="FN2"/>
    <property type="match status" value="1"/>
</dbReference>
<evidence type="ECO:0000256" key="1">
    <source>
        <dbReference type="ARBA" id="ARBA00022737"/>
    </source>
</evidence>
<keyword evidence="3" id="KW-0378">Hydrolase</keyword>
<dbReference type="Proteomes" id="UP000675881">
    <property type="component" value="Chromosome 13"/>
</dbReference>
<dbReference type="Pfam" id="PF00040">
    <property type="entry name" value="fn2"/>
    <property type="match status" value="1"/>
</dbReference>
<dbReference type="Gene3D" id="2.10.10.10">
    <property type="entry name" value="Fibronectin, type II, collagen-binding"/>
    <property type="match status" value="1"/>
</dbReference>
<name>A0A7R8CHL1_LEPSM</name>
<dbReference type="GO" id="GO:0004222">
    <property type="term" value="F:metalloendopeptidase activity"/>
    <property type="evidence" value="ECO:0007669"/>
    <property type="project" value="UniProtKB-EC"/>
</dbReference>
<evidence type="ECO:0000256" key="2">
    <source>
        <dbReference type="ARBA" id="ARBA00023157"/>
    </source>
</evidence>
<dbReference type="EC" id="3.4.24.24" evidence="3"/>
<keyword evidence="1" id="KW-0677">Repeat</keyword>
<proteinExistence type="predicted"/>
<evidence type="ECO:0000313" key="3">
    <source>
        <dbReference type="EMBL" id="CAF2825035.1"/>
    </source>
</evidence>
<keyword evidence="2" id="KW-1015">Disulfide bond</keyword>
<organism evidence="3 4">
    <name type="scientific">Lepeophtheirus salmonis</name>
    <name type="common">Salmon louse</name>
    <name type="synonym">Caligus salmonis</name>
    <dbReference type="NCBI Taxonomy" id="72036"/>
    <lineage>
        <taxon>Eukaryota</taxon>
        <taxon>Metazoa</taxon>
        <taxon>Ecdysozoa</taxon>
        <taxon>Arthropoda</taxon>
        <taxon>Crustacea</taxon>
        <taxon>Multicrustacea</taxon>
        <taxon>Hexanauplia</taxon>
        <taxon>Copepoda</taxon>
        <taxon>Siphonostomatoida</taxon>
        <taxon>Caligidae</taxon>
        <taxon>Lepeophtheirus</taxon>
    </lineage>
</organism>
<dbReference type="AlphaFoldDB" id="A0A7R8CHL1"/>
<dbReference type="InterPro" id="IPR013806">
    <property type="entry name" value="Kringle-like"/>
</dbReference>
<dbReference type="EMBL" id="HG994592">
    <property type="protein sequence ID" value="CAF2825035.1"/>
    <property type="molecule type" value="Genomic_DNA"/>
</dbReference>
<dbReference type="SUPFAM" id="SSF57440">
    <property type="entry name" value="Kringle-like"/>
    <property type="match status" value="1"/>
</dbReference>
<protein>
    <submittedName>
        <fullName evidence="3">MMP2</fullName>
        <ecNumber evidence="3">3.4.24.24</ecNumber>
    </submittedName>
</protein>
<dbReference type="InterPro" id="IPR036943">
    <property type="entry name" value="FN_type2_sf"/>
</dbReference>
<keyword evidence="4" id="KW-1185">Reference proteome</keyword>
<accession>A0A7R8CHL1</accession>